<dbReference type="Gene3D" id="1.10.443.10">
    <property type="entry name" value="Intergrase catalytic core"/>
    <property type="match status" value="1"/>
</dbReference>
<dbReference type="InterPro" id="IPR025269">
    <property type="entry name" value="SAM-like_dom"/>
</dbReference>
<dbReference type="Gene3D" id="1.10.150.130">
    <property type="match status" value="1"/>
</dbReference>
<dbReference type="PROSITE" id="PS51898">
    <property type="entry name" value="TYR_RECOMBINASE"/>
    <property type="match status" value="1"/>
</dbReference>
<proteinExistence type="inferred from homology"/>
<dbReference type="AlphaFoldDB" id="A0A5J4SS47"/>
<dbReference type="EMBL" id="SNRY01000063">
    <property type="protein sequence ID" value="KAA6348642.1"/>
    <property type="molecule type" value="Genomic_DNA"/>
</dbReference>
<keyword evidence="3" id="KW-0233">DNA recombination</keyword>
<feature type="domain" description="Tyr recombinase" evidence="4">
    <location>
        <begin position="223"/>
        <end position="393"/>
    </location>
</feature>
<dbReference type="InterPro" id="IPR002104">
    <property type="entry name" value="Integrase_catalytic"/>
</dbReference>
<reference evidence="5" key="1">
    <citation type="submission" date="2019-03" db="EMBL/GenBank/DDBJ databases">
        <title>Single cell metagenomics reveals metabolic interactions within the superorganism composed of flagellate Streblomastix strix and complex community of Bacteroidetes bacteria on its surface.</title>
        <authorList>
            <person name="Treitli S.C."/>
            <person name="Kolisko M."/>
            <person name="Husnik F."/>
            <person name="Keeling P."/>
            <person name="Hampl V."/>
        </authorList>
    </citation>
    <scope>NUCLEOTIDE SEQUENCE</scope>
    <source>
        <strain evidence="5">STM</strain>
    </source>
</reference>
<evidence type="ECO:0000259" key="4">
    <source>
        <dbReference type="PROSITE" id="PS51898"/>
    </source>
</evidence>
<evidence type="ECO:0000256" key="1">
    <source>
        <dbReference type="ARBA" id="ARBA00008857"/>
    </source>
</evidence>
<evidence type="ECO:0000256" key="3">
    <source>
        <dbReference type="ARBA" id="ARBA00023172"/>
    </source>
</evidence>
<comment type="caution">
    <text evidence="5">The sequence shown here is derived from an EMBL/GenBank/DDBJ whole genome shotgun (WGS) entry which is preliminary data.</text>
</comment>
<dbReference type="InterPro" id="IPR013762">
    <property type="entry name" value="Integrase-like_cat_sf"/>
</dbReference>
<dbReference type="InterPro" id="IPR035386">
    <property type="entry name" value="Arm-DNA-bind_5"/>
</dbReference>
<dbReference type="Pfam" id="PF13102">
    <property type="entry name" value="Phage_int_SAM_5"/>
    <property type="match status" value="1"/>
</dbReference>
<name>A0A5J4SS47_9ZZZZ</name>
<accession>A0A5J4SS47</accession>
<dbReference type="Pfam" id="PF00589">
    <property type="entry name" value="Phage_integrase"/>
    <property type="match status" value="1"/>
</dbReference>
<dbReference type="InterPro" id="IPR010998">
    <property type="entry name" value="Integrase_recombinase_N"/>
</dbReference>
<evidence type="ECO:0000313" key="5">
    <source>
        <dbReference type="EMBL" id="KAA6348642.1"/>
    </source>
</evidence>
<dbReference type="PANTHER" id="PTHR30349">
    <property type="entry name" value="PHAGE INTEGRASE-RELATED"/>
    <property type="match status" value="1"/>
</dbReference>
<dbReference type="GO" id="GO:0015074">
    <property type="term" value="P:DNA integration"/>
    <property type="evidence" value="ECO:0007669"/>
    <property type="project" value="InterPro"/>
</dbReference>
<evidence type="ECO:0000256" key="2">
    <source>
        <dbReference type="ARBA" id="ARBA00023125"/>
    </source>
</evidence>
<dbReference type="InterPro" id="IPR011010">
    <property type="entry name" value="DNA_brk_join_enz"/>
</dbReference>
<comment type="similarity">
    <text evidence="1">Belongs to the 'phage' integrase family.</text>
</comment>
<dbReference type="PANTHER" id="PTHR30349:SF64">
    <property type="entry name" value="PROPHAGE INTEGRASE INTD-RELATED"/>
    <property type="match status" value="1"/>
</dbReference>
<dbReference type="CDD" id="cd01185">
    <property type="entry name" value="INTN1_C_like"/>
    <property type="match status" value="1"/>
</dbReference>
<dbReference type="Pfam" id="PF17293">
    <property type="entry name" value="Arm-DNA-bind_5"/>
    <property type="match status" value="1"/>
</dbReference>
<protein>
    <submittedName>
        <fullName evidence="5">Tyrosine recombinase XerC</fullName>
    </submittedName>
</protein>
<dbReference type="InterPro" id="IPR050090">
    <property type="entry name" value="Tyrosine_recombinase_XerCD"/>
</dbReference>
<dbReference type="GO" id="GO:0006310">
    <property type="term" value="P:DNA recombination"/>
    <property type="evidence" value="ECO:0007669"/>
    <property type="project" value="UniProtKB-KW"/>
</dbReference>
<dbReference type="SUPFAM" id="SSF56349">
    <property type="entry name" value="DNA breaking-rejoining enzymes"/>
    <property type="match status" value="1"/>
</dbReference>
<organism evidence="5">
    <name type="scientific">termite gut metagenome</name>
    <dbReference type="NCBI Taxonomy" id="433724"/>
    <lineage>
        <taxon>unclassified sequences</taxon>
        <taxon>metagenomes</taxon>
        <taxon>organismal metagenomes</taxon>
    </lineage>
</organism>
<dbReference type="GO" id="GO:0003677">
    <property type="term" value="F:DNA binding"/>
    <property type="evidence" value="ECO:0007669"/>
    <property type="project" value="UniProtKB-KW"/>
</dbReference>
<sequence>MKTQVKSKEPIKVRVKKLANGNSSIYLDIYTDGKRTYEFLKLYLVPEKTKSDKTTNANTLQLANAIKAKRIVELQNNEHGFSNTALKSKVKLFDYIQKISEEYFQKLLKEKQPSINGKVKGTHQKLNALLRHLKQYAGDKIILKQVDKEYIKGFIAYLKTAKNSLYREYERGTNCSKYLSQNTQHGYYLDLALCINRAYRDGLISVNPLRQLQPGDIPKKQEGVREYLTIDEVKALVNTECVRSTVKQAFLFACFTGLRFSDVKALTWGDFHTDNEGDTFIQYRQLKTQKQEYLQVSKEAIKFMPERGEASDNEKVFLVATNGHINLALKAWVMSAGITKNVTFHVSRHTNATLLLSLGVPIETVSKLLGHSEIKTTQIYAKVIDKNKKEAVNKLNGITD</sequence>
<gene>
    <name evidence="5" type="ORF">EZS27_003875</name>
</gene>
<keyword evidence="2" id="KW-0238">DNA-binding</keyword>